<dbReference type="SMART" id="SM00754">
    <property type="entry name" value="CHRD"/>
    <property type="match status" value="1"/>
</dbReference>
<feature type="domain" description="CHRD" evidence="1">
    <location>
        <begin position="15"/>
        <end position="144"/>
    </location>
</feature>
<dbReference type="InterPro" id="IPR010895">
    <property type="entry name" value="CHRD"/>
</dbReference>
<dbReference type="Pfam" id="PF07452">
    <property type="entry name" value="CHRD"/>
    <property type="match status" value="1"/>
</dbReference>
<protein>
    <submittedName>
        <fullName evidence="2">CHRD chordin domain protein</fullName>
    </submittedName>
</protein>
<evidence type="ECO:0000259" key="1">
    <source>
        <dbReference type="PROSITE" id="PS50933"/>
    </source>
</evidence>
<gene>
    <name evidence="2" type="ORF">LCPAC202_02580</name>
</gene>
<organism evidence="2">
    <name type="scientific">Pithovirus LCPAC202</name>
    <dbReference type="NCBI Taxonomy" id="2506592"/>
    <lineage>
        <taxon>Viruses</taxon>
        <taxon>Pithoviruses</taxon>
    </lineage>
</organism>
<evidence type="ECO:0000313" key="2">
    <source>
        <dbReference type="EMBL" id="QBK91284.1"/>
    </source>
</evidence>
<name>A0A481Z5V7_9VIRU</name>
<reference evidence="2" key="1">
    <citation type="journal article" date="2019" name="MBio">
        <title>Virus Genomes from Deep Sea Sediments Expand the Ocean Megavirome and Support Independent Origins of Viral Gigantism.</title>
        <authorList>
            <person name="Backstrom D."/>
            <person name="Yutin N."/>
            <person name="Jorgensen S.L."/>
            <person name="Dharamshi J."/>
            <person name="Homa F."/>
            <person name="Zaremba-Niedwiedzka K."/>
            <person name="Spang A."/>
            <person name="Wolf Y.I."/>
            <person name="Koonin E.V."/>
            <person name="Ettema T.J."/>
        </authorList>
    </citation>
    <scope>NUCLEOTIDE SEQUENCE</scope>
</reference>
<proteinExistence type="predicted"/>
<sequence length="172" mass="19236">MSQRYQKSGLKKIHCPKSLNATLRGDQEEPEVETNAKGVGFFYLSKDNKRLKYSIKVIGLSSELTAAHFHQGGVGSNGPVLRPIEFKQKGSAWVAKGLWSSRDQENPLNSRAVAFLLTGGIYVNVHTEQNTPGEIRGQILVCDNEDYEKNPKTKLCDSCCRNQRGDMYGWDN</sequence>
<accession>A0A481Z5V7</accession>
<dbReference type="EMBL" id="MK500520">
    <property type="protein sequence ID" value="QBK91284.1"/>
    <property type="molecule type" value="Genomic_DNA"/>
</dbReference>
<dbReference type="PROSITE" id="PS50933">
    <property type="entry name" value="CHRD"/>
    <property type="match status" value="1"/>
</dbReference>